<dbReference type="Proteomes" id="UP000198287">
    <property type="component" value="Unassembled WGS sequence"/>
</dbReference>
<reference evidence="4 5" key="1">
    <citation type="submission" date="2015-12" db="EMBL/GenBank/DDBJ databases">
        <title>The genome of Folsomia candida.</title>
        <authorList>
            <person name="Faddeeva A."/>
            <person name="Derks M.F."/>
            <person name="Anvar Y."/>
            <person name="Smit S."/>
            <person name="Van Straalen N."/>
            <person name="Roelofs D."/>
        </authorList>
    </citation>
    <scope>NUCLEOTIDE SEQUENCE [LARGE SCALE GENOMIC DNA]</scope>
    <source>
        <strain evidence="4 5">VU population</strain>
        <tissue evidence="4">Whole body</tissue>
    </source>
</reference>
<accession>A0A226EZN4</accession>
<evidence type="ECO:0000313" key="4">
    <source>
        <dbReference type="EMBL" id="OXA63032.1"/>
    </source>
</evidence>
<keyword evidence="2" id="KW-1133">Transmembrane helix</keyword>
<keyword evidence="5" id="KW-1185">Reference proteome</keyword>
<evidence type="ECO:0000313" key="5">
    <source>
        <dbReference type="Proteomes" id="UP000198287"/>
    </source>
</evidence>
<evidence type="ECO:0000256" key="2">
    <source>
        <dbReference type="SAM" id="Phobius"/>
    </source>
</evidence>
<gene>
    <name evidence="4" type="ORF">Fcan01_00922</name>
</gene>
<dbReference type="EMBL" id="LNIX01000001">
    <property type="protein sequence ID" value="OXA63032.1"/>
    <property type="molecule type" value="Genomic_DNA"/>
</dbReference>
<dbReference type="AlphaFoldDB" id="A0A226EZN4"/>
<organism evidence="4 5">
    <name type="scientific">Folsomia candida</name>
    <name type="common">Springtail</name>
    <dbReference type="NCBI Taxonomy" id="158441"/>
    <lineage>
        <taxon>Eukaryota</taxon>
        <taxon>Metazoa</taxon>
        <taxon>Ecdysozoa</taxon>
        <taxon>Arthropoda</taxon>
        <taxon>Hexapoda</taxon>
        <taxon>Collembola</taxon>
        <taxon>Entomobryomorpha</taxon>
        <taxon>Isotomoidea</taxon>
        <taxon>Isotomidae</taxon>
        <taxon>Proisotominae</taxon>
        <taxon>Folsomia</taxon>
    </lineage>
</organism>
<feature type="transmembrane region" description="Helical" evidence="2">
    <location>
        <begin position="326"/>
        <end position="342"/>
    </location>
</feature>
<keyword evidence="2" id="KW-0472">Membrane</keyword>
<comment type="caution">
    <text evidence="4">The sequence shown here is derived from an EMBL/GenBank/DDBJ whole genome shotgun (WGS) entry which is preliminary data.</text>
</comment>
<keyword evidence="3" id="KW-0732">Signal</keyword>
<name>A0A226EZN4_FOLCA</name>
<feature type="chain" id="PRO_5012827441" evidence="3">
    <location>
        <begin position="23"/>
        <end position="607"/>
    </location>
</feature>
<feature type="region of interest" description="Disordered" evidence="1">
    <location>
        <begin position="521"/>
        <end position="540"/>
    </location>
</feature>
<protein>
    <submittedName>
        <fullName evidence="4">Uncharacterized protein</fullName>
    </submittedName>
</protein>
<feature type="signal peptide" evidence="3">
    <location>
        <begin position="1"/>
        <end position="22"/>
    </location>
</feature>
<feature type="transmembrane region" description="Helical" evidence="2">
    <location>
        <begin position="578"/>
        <end position="600"/>
    </location>
</feature>
<sequence length="607" mass="69432">MLNIFLLFGFVLLFLLPLNVNTQLINSSFSSDGSNNEILLVCQTHKFCRTNPLIINTIPHIILSRYNIAFSRHAKIKSPTTTEISINLPHPFLHTFIYRKQLMSINLTPIDHLNHSPTSKTKRCLIVPDGIFTSRFSSSVMDDYISRIESILLDHYEWYQDPVQRIVHTKNRHIMLIKVLVERHNLSISNCGRSQFPKNRDQWDIDLAVYTYPQKFHHLGTTNVDLIHSGEQVKVQFAAVRRYDIYTLFVGLVSPMGWKVFAASVLLLVFLTLCIVGYHHHLTDYIIPPAVSASRVAEFLMRANIEQCVINAQTTVILGNKIDLKLIYATYLLYCIVISTAFKSNLVQELMKPSATLSSRTFQELVVDSRSIYSLDERKGGQSMSAYTSLESEVARYPEKSVYQKLLKKYNRRTAPDIDHVLSGKVNIMDEGELLKIMFEILEQKYGLRGYKIGTESIVNDVFWAVKHSEVSTGIRETLRIIISSGIGNHFREHQLIVDRVRGEKLVQGLVSGFFARKHEQEDYGDEDEENDENDEGLDRQTKNDMKILAEIKDNIKSLSLTFSNGAEPITLKNYLPLWLFLSVGSVLSALTCCVETIYISKRKWAN</sequence>
<evidence type="ECO:0000256" key="3">
    <source>
        <dbReference type="SAM" id="SignalP"/>
    </source>
</evidence>
<proteinExistence type="predicted"/>
<feature type="compositionally biased region" description="Acidic residues" evidence="1">
    <location>
        <begin position="523"/>
        <end position="536"/>
    </location>
</feature>
<keyword evidence="2" id="KW-0812">Transmembrane</keyword>
<evidence type="ECO:0000256" key="1">
    <source>
        <dbReference type="SAM" id="MobiDB-lite"/>
    </source>
</evidence>
<feature type="transmembrane region" description="Helical" evidence="2">
    <location>
        <begin position="256"/>
        <end position="278"/>
    </location>
</feature>